<dbReference type="EMBL" id="JAAABM010000011">
    <property type="protein sequence ID" value="KAF7674194.1"/>
    <property type="molecule type" value="Genomic_DNA"/>
</dbReference>
<feature type="coiled-coil region" evidence="1">
    <location>
        <begin position="330"/>
        <end position="382"/>
    </location>
</feature>
<dbReference type="AlphaFoldDB" id="A0A8H7B418"/>
<comment type="caution">
    <text evidence="3">The sequence shown here is derived from an EMBL/GenBank/DDBJ whole genome shotgun (WGS) entry which is preliminary data.</text>
</comment>
<gene>
    <name evidence="3" type="ORF">GT037_007960</name>
</gene>
<feature type="region of interest" description="Disordered" evidence="2">
    <location>
        <begin position="1"/>
        <end position="89"/>
    </location>
</feature>
<name>A0A8H7B418_9PLEO</name>
<dbReference type="GeneID" id="62206185"/>
<sequence length="723" mass="82835">MDDIIFVRSVEKPQTPKPGGGRPTKRAKPNDIPAQDVSPSLTKRAKSSGMPAQAVSPDPATKQKRDSNSSQTTTSIAHPKVPQSEQPYTEEEKLFMFETRKALEQALGKEALEAHEKVLTEEKESTEKYILDLEAAVKQQHGTPVVHETLIQDQIAILKVKAEGQDESARTEIKLLRESNTKLAEERTTIGRCVRLLTDENVVLKRQYEGASAEIQILHEHNTTLAEENAALLRKVKLLKDEQGTYKAERQEEAYRIAIKTLREQNKKLADEKAALARNVELLNAGHDNLRAEIFALTQDICNQKELYKKEMNDSEGGMKDNARKNKKFTQKLKQRNNKLIEKNVNLSRKVMELEKDDSTELLEARQRIQELHIQVEKLEQGFRQRGEQLIELSRDSMSKEKIKMQKKAAVEARDLLQTRMSGMFKNYRVLFKKNTALLDKLVSVAEVGRLGKVRKAYRQEMKLLKGQPLEELYEYKHQHCSSIMALNTPISSQQNTQTSYRTSENSQSVDEKQVPAVKVIELPLQRLQSEIEILKVNTKDLPQEINDLRNKVIDIEAQLAPAAFSKAFSSTIHDLTTKSKAAIHTKVGKVLESQELRDRVSSQVVKQMETEKMQRVLQDYAKKAVSSQSPEEIFERLHYMVDEAFVGVNERIDKIEKELTAKMEDTKQLHLCHQDGKAKHKRDEKMEKDEDKRKGMTNEKEQDEKEESEEDEDEDELKVRKG</sequence>
<proteinExistence type="predicted"/>
<protein>
    <submittedName>
        <fullName evidence="3">Uncharacterized protein</fullName>
    </submittedName>
</protein>
<dbReference type="Proteomes" id="UP000596902">
    <property type="component" value="Unassembled WGS sequence"/>
</dbReference>
<feature type="coiled-coil region" evidence="1">
    <location>
        <begin position="222"/>
        <end position="279"/>
    </location>
</feature>
<evidence type="ECO:0000313" key="3">
    <source>
        <dbReference type="EMBL" id="KAF7674194.1"/>
    </source>
</evidence>
<accession>A0A8H7B418</accession>
<evidence type="ECO:0000256" key="2">
    <source>
        <dbReference type="SAM" id="MobiDB-lite"/>
    </source>
</evidence>
<feature type="compositionally biased region" description="Basic and acidic residues" evidence="2">
    <location>
        <begin position="671"/>
        <end position="704"/>
    </location>
</feature>
<dbReference type="RefSeq" id="XP_038784508.1">
    <property type="nucleotide sequence ID" value="XM_038933007.1"/>
</dbReference>
<keyword evidence="4" id="KW-1185">Reference proteome</keyword>
<keyword evidence="1" id="KW-0175">Coiled coil</keyword>
<evidence type="ECO:0000313" key="4">
    <source>
        <dbReference type="Proteomes" id="UP000596902"/>
    </source>
</evidence>
<organism evidence="3 4">
    <name type="scientific">Alternaria burnsii</name>
    <dbReference type="NCBI Taxonomy" id="1187904"/>
    <lineage>
        <taxon>Eukaryota</taxon>
        <taxon>Fungi</taxon>
        <taxon>Dikarya</taxon>
        <taxon>Ascomycota</taxon>
        <taxon>Pezizomycotina</taxon>
        <taxon>Dothideomycetes</taxon>
        <taxon>Pleosporomycetidae</taxon>
        <taxon>Pleosporales</taxon>
        <taxon>Pleosporineae</taxon>
        <taxon>Pleosporaceae</taxon>
        <taxon>Alternaria</taxon>
        <taxon>Alternaria sect. Alternaria</taxon>
    </lineage>
</organism>
<feature type="region of interest" description="Disordered" evidence="2">
    <location>
        <begin position="671"/>
        <end position="723"/>
    </location>
</feature>
<reference evidence="3" key="2">
    <citation type="submission" date="2020-08" db="EMBL/GenBank/DDBJ databases">
        <title>Draft Genome Sequence of Cumin Blight Pathogen Alternaria burnsii.</title>
        <authorList>
            <person name="Feng Z."/>
        </authorList>
    </citation>
    <scope>NUCLEOTIDE SEQUENCE</scope>
    <source>
        <strain evidence="3">CBS107.38</strain>
    </source>
</reference>
<feature type="compositionally biased region" description="Acidic residues" evidence="2">
    <location>
        <begin position="705"/>
        <end position="717"/>
    </location>
</feature>
<evidence type="ECO:0000256" key="1">
    <source>
        <dbReference type="SAM" id="Coils"/>
    </source>
</evidence>
<reference evidence="3" key="1">
    <citation type="submission" date="2020-01" db="EMBL/GenBank/DDBJ databases">
        <authorList>
            <person name="Feng Z.H.Z."/>
        </authorList>
    </citation>
    <scope>NUCLEOTIDE SEQUENCE</scope>
    <source>
        <strain evidence="3">CBS107.38</strain>
    </source>
</reference>